<dbReference type="InterPro" id="IPR004812">
    <property type="entry name" value="Efflux_drug-R_Bcr/CmlA"/>
</dbReference>
<dbReference type="FunFam" id="1.20.1720.10:FF:000005">
    <property type="entry name" value="Bcr/CflA family efflux transporter"/>
    <property type="match status" value="1"/>
</dbReference>
<dbReference type="Gene3D" id="1.20.1720.10">
    <property type="entry name" value="Multidrug resistance protein D"/>
    <property type="match status" value="1"/>
</dbReference>
<evidence type="ECO:0000313" key="10">
    <source>
        <dbReference type="EMBL" id="TSJ38737.1"/>
    </source>
</evidence>
<feature type="transmembrane region" description="Helical" evidence="8">
    <location>
        <begin position="249"/>
        <end position="270"/>
    </location>
</feature>
<dbReference type="PANTHER" id="PTHR23502:SF132">
    <property type="entry name" value="POLYAMINE TRANSPORTER 2-RELATED"/>
    <property type="match status" value="1"/>
</dbReference>
<organism evidence="10 11">
    <name type="scientific">Mucilaginibacter corticis</name>
    <dbReference type="NCBI Taxonomy" id="2597670"/>
    <lineage>
        <taxon>Bacteria</taxon>
        <taxon>Pseudomonadati</taxon>
        <taxon>Bacteroidota</taxon>
        <taxon>Sphingobacteriia</taxon>
        <taxon>Sphingobacteriales</taxon>
        <taxon>Sphingobacteriaceae</taxon>
        <taxon>Mucilaginibacter</taxon>
    </lineage>
</organism>
<dbReference type="GO" id="GO:0042910">
    <property type="term" value="F:xenobiotic transmembrane transporter activity"/>
    <property type="evidence" value="ECO:0007669"/>
    <property type="project" value="InterPro"/>
</dbReference>
<feature type="transmembrane region" description="Helical" evidence="8">
    <location>
        <begin position="164"/>
        <end position="183"/>
    </location>
</feature>
<evidence type="ECO:0000256" key="8">
    <source>
        <dbReference type="SAM" id="Phobius"/>
    </source>
</evidence>
<keyword evidence="7 8" id="KW-0472">Membrane</keyword>
<dbReference type="OrthoDB" id="9800416at2"/>
<feature type="transmembrane region" description="Helical" evidence="8">
    <location>
        <begin position="47"/>
        <end position="64"/>
    </location>
</feature>
<dbReference type="EMBL" id="VLPK01000004">
    <property type="protein sequence ID" value="TSJ38737.1"/>
    <property type="molecule type" value="Genomic_DNA"/>
</dbReference>
<keyword evidence="11" id="KW-1185">Reference proteome</keyword>
<comment type="similarity">
    <text evidence="2">Belongs to the major facilitator superfamily. Bcr/CmlA family.</text>
</comment>
<feature type="domain" description="Major facilitator superfamily (MFS) profile" evidence="9">
    <location>
        <begin position="9"/>
        <end position="394"/>
    </location>
</feature>
<evidence type="ECO:0000256" key="2">
    <source>
        <dbReference type="ARBA" id="ARBA00006236"/>
    </source>
</evidence>
<feature type="transmembrane region" description="Helical" evidence="8">
    <location>
        <begin position="282"/>
        <end position="303"/>
    </location>
</feature>
<evidence type="ECO:0000256" key="5">
    <source>
        <dbReference type="ARBA" id="ARBA00022692"/>
    </source>
</evidence>
<protein>
    <submittedName>
        <fullName evidence="10">Multidrug effflux MFS transporter</fullName>
    </submittedName>
</protein>
<proteinExistence type="inferred from homology"/>
<comment type="subcellular location">
    <subcellularLocation>
        <location evidence="1">Cell membrane</location>
        <topology evidence="1">Multi-pass membrane protein</topology>
    </subcellularLocation>
</comment>
<dbReference type="PROSITE" id="PS50850">
    <property type="entry name" value="MFS"/>
    <property type="match status" value="1"/>
</dbReference>
<dbReference type="GO" id="GO:1990961">
    <property type="term" value="P:xenobiotic detoxification by transmembrane export across the plasma membrane"/>
    <property type="evidence" value="ECO:0007669"/>
    <property type="project" value="InterPro"/>
</dbReference>
<dbReference type="InterPro" id="IPR011701">
    <property type="entry name" value="MFS"/>
</dbReference>
<keyword evidence="4" id="KW-1003">Cell membrane</keyword>
<name>A0A556MFP2_9SPHI</name>
<dbReference type="GO" id="GO:0005886">
    <property type="term" value="C:plasma membrane"/>
    <property type="evidence" value="ECO:0007669"/>
    <property type="project" value="UniProtKB-SubCell"/>
</dbReference>
<feature type="transmembrane region" description="Helical" evidence="8">
    <location>
        <begin position="100"/>
        <end position="121"/>
    </location>
</feature>
<dbReference type="AlphaFoldDB" id="A0A556MFP2"/>
<keyword evidence="6 8" id="KW-1133">Transmembrane helix</keyword>
<dbReference type="InterPro" id="IPR020846">
    <property type="entry name" value="MFS_dom"/>
</dbReference>
<dbReference type="InterPro" id="IPR036259">
    <property type="entry name" value="MFS_trans_sf"/>
</dbReference>
<dbReference type="SUPFAM" id="SSF103473">
    <property type="entry name" value="MFS general substrate transporter"/>
    <property type="match status" value="1"/>
</dbReference>
<evidence type="ECO:0000313" key="11">
    <source>
        <dbReference type="Proteomes" id="UP000318733"/>
    </source>
</evidence>
<evidence type="ECO:0000259" key="9">
    <source>
        <dbReference type="PROSITE" id="PS50850"/>
    </source>
</evidence>
<feature type="transmembrane region" description="Helical" evidence="8">
    <location>
        <begin position="133"/>
        <end position="158"/>
    </location>
</feature>
<evidence type="ECO:0000256" key="1">
    <source>
        <dbReference type="ARBA" id="ARBA00004651"/>
    </source>
</evidence>
<feature type="transmembrane region" description="Helical" evidence="8">
    <location>
        <begin position="213"/>
        <end position="237"/>
    </location>
</feature>
<feature type="transmembrane region" description="Helical" evidence="8">
    <location>
        <begin position="343"/>
        <end position="363"/>
    </location>
</feature>
<dbReference type="Proteomes" id="UP000318733">
    <property type="component" value="Unassembled WGS sequence"/>
</dbReference>
<dbReference type="CDD" id="cd17320">
    <property type="entry name" value="MFS_MdfA_MDR_like"/>
    <property type="match status" value="1"/>
</dbReference>
<comment type="caution">
    <text evidence="10">The sequence shown here is derived from an EMBL/GenBank/DDBJ whole genome shotgun (WGS) entry which is preliminary data.</text>
</comment>
<accession>A0A556MFP2</accession>
<dbReference type="PANTHER" id="PTHR23502">
    <property type="entry name" value="MAJOR FACILITATOR SUPERFAMILY"/>
    <property type="match status" value="1"/>
</dbReference>
<dbReference type="GO" id="GO:0015385">
    <property type="term" value="F:sodium:proton antiporter activity"/>
    <property type="evidence" value="ECO:0007669"/>
    <property type="project" value="TreeGrafter"/>
</dbReference>
<feature type="transmembrane region" description="Helical" evidence="8">
    <location>
        <begin position="369"/>
        <end position="388"/>
    </location>
</feature>
<evidence type="ECO:0000256" key="6">
    <source>
        <dbReference type="ARBA" id="ARBA00022989"/>
    </source>
</evidence>
<dbReference type="Pfam" id="PF07690">
    <property type="entry name" value="MFS_1"/>
    <property type="match status" value="1"/>
</dbReference>
<dbReference type="RefSeq" id="WP_144250018.1">
    <property type="nucleotide sequence ID" value="NZ_VLPK01000004.1"/>
</dbReference>
<gene>
    <name evidence="10" type="ORF">FO440_19735</name>
</gene>
<dbReference type="NCBIfam" id="TIGR00710">
    <property type="entry name" value="efflux_Bcr_CflA"/>
    <property type="match status" value="1"/>
</dbReference>
<feature type="transmembrane region" description="Helical" evidence="8">
    <location>
        <begin position="76"/>
        <end position="94"/>
    </location>
</feature>
<evidence type="ECO:0000256" key="4">
    <source>
        <dbReference type="ARBA" id="ARBA00022475"/>
    </source>
</evidence>
<evidence type="ECO:0000256" key="7">
    <source>
        <dbReference type="ARBA" id="ARBA00023136"/>
    </source>
</evidence>
<sequence length="409" mass="44123">MTKQRYFFTVLILGALTALGPFSIDMYLPGFPAIAKSLHTTTAEVSLSLSSFFVGLAAGQLLYGPLLDKYGRKKPLYFGLSLYLVASVGCFFATSIETLIIIRFVQAIGSCAAGVASMAMVRDIFPLEENAKIFALLILILGASPMLAPTIGGYVTVIWGWHEIFVILGIMAFLILLSVIFFLPESYKPDPNYSLKPAPIINSFLTVIKEPQFYTYALTGAFSFAGLFVYVSASPIVFMEVFKVSAKTYGWIFASLSIGFIGSSQVNNLLLKKYKSEQIIRVSLSIQVVTSLLFVIGSWYNWYGLGGTISMIFIMLCCIGISNPNASALSLAPFEKNAGTASALLGAMQLGLGATATFGIGMLNTHSSVPMSLIMEVSAFIALLILFFGSRQIVNRIEVSSNAAAGMAH</sequence>
<keyword evidence="3" id="KW-0813">Transport</keyword>
<reference evidence="10 11" key="1">
    <citation type="submission" date="2019-07" db="EMBL/GenBank/DDBJ databases">
        <authorList>
            <person name="Huq M.A."/>
        </authorList>
    </citation>
    <scope>NUCLEOTIDE SEQUENCE [LARGE SCALE GENOMIC DNA]</scope>
    <source>
        <strain evidence="10 11">MAH-19</strain>
    </source>
</reference>
<feature type="transmembrane region" description="Helical" evidence="8">
    <location>
        <begin position="309"/>
        <end position="331"/>
    </location>
</feature>
<evidence type="ECO:0000256" key="3">
    <source>
        <dbReference type="ARBA" id="ARBA00022448"/>
    </source>
</evidence>
<keyword evidence="5 8" id="KW-0812">Transmembrane</keyword>